<dbReference type="WBParaSite" id="ACOC_0001059201-mRNA-1">
    <property type="protein sequence ID" value="ACOC_0001059201-mRNA-1"/>
    <property type="gene ID" value="ACOC_0001059201"/>
</dbReference>
<dbReference type="AlphaFoldDB" id="A0A0R3PWN7"/>
<gene>
    <name evidence="1" type="ORF">ACOC_LOCUS10597</name>
</gene>
<sequence>MVVTSCPSWVGDVVCRLWGERGSVFDLSSQLREQLSAIKPESDELRLLARGFLFGLVNVHIANELTISWCIMSDESKSLCALSKG</sequence>
<evidence type="ECO:0000313" key="3">
    <source>
        <dbReference type="WBParaSite" id="ACOC_0001059201-mRNA-1"/>
    </source>
</evidence>
<evidence type="ECO:0000313" key="1">
    <source>
        <dbReference type="EMBL" id="VDM62182.1"/>
    </source>
</evidence>
<proteinExistence type="predicted"/>
<dbReference type="OrthoDB" id="10560480at2759"/>
<dbReference type="EMBL" id="UYYA01004506">
    <property type="protein sequence ID" value="VDM62182.1"/>
    <property type="molecule type" value="Genomic_DNA"/>
</dbReference>
<reference evidence="1 2" key="2">
    <citation type="submission" date="2018-11" db="EMBL/GenBank/DDBJ databases">
        <authorList>
            <consortium name="Pathogen Informatics"/>
        </authorList>
    </citation>
    <scope>NUCLEOTIDE SEQUENCE [LARGE SCALE GENOMIC DNA]</scope>
    <source>
        <strain evidence="1 2">Costa Rica</strain>
    </source>
</reference>
<name>A0A0R3PWN7_ANGCS</name>
<organism evidence="3">
    <name type="scientific">Angiostrongylus costaricensis</name>
    <name type="common">Nematode worm</name>
    <dbReference type="NCBI Taxonomy" id="334426"/>
    <lineage>
        <taxon>Eukaryota</taxon>
        <taxon>Metazoa</taxon>
        <taxon>Ecdysozoa</taxon>
        <taxon>Nematoda</taxon>
        <taxon>Chromadorea</taxon>
        <taxon>Rhabditida</taxon>
        <taxon>Rhabditina</taxon>
        <taxon>Rhabditomorpha</taxon>
        <taxon>Strongyloidea</taxon>
        <taxon>Metastrongylidae</taxon>
        <taxon>Angiostrongylus</taxon>
    </lineage>
</organism>
<reference evidence="3" key="1">
    <citation type="submission" date="2017-02" db="UniProtKB">
        <authorList>
            <consortium name="WormBaseParasite"/>
        </authorList>
    </citation>
    <scope>IDENTIFICATION</scope>
</reference>
<evidence type="ECO:0000313" key="2">
    <source>
        <dbReference type="Proteomes" id="UP000267027"/>
    </source>
</evidence>
<keyword evidence="2" id="KW-1185">Reference proteome</keyword>
<accession>A0A0R3PWN7</accession>
<protein>
    <submittedName>
        <fullName evidence="3">PI3K/PI4K domain-containing protein</fullName>
    </submittedName>
</protein>
<dbReference type="Proteomes" id="UP000267027">
    <property type="component" value="Unassembled WGS sequence"/>
</dbReference>